<proteinExistence type="predicted"/>
<dbReference type="PANTHER" id="PTHR31672:SF13">
    <property type="entry name" value="F-BOX PROTEIN CPR30-LIKE"/>
    <property type="match status" value="1"/>
</dbReference>
<dbReference type="Gramene" id="PRQ46156">
    <property type="protein sequence ID" value="PRQ46156"/>
    <property type="gene ID" value="RchiOBHm_Chr2g0086031"/>
</dbReference>
<dbReference type="Proteomes" id="UP000238479">
    <property type="component" value="Chromosome 2"/>
</dbReference>
<dbReference type="InterPro" id="IPR006527">
    <property type="entry name" value="F-box-assoc_dom_typ1"/>
</dbReference>
<evidence type="ECO:0000259" key="1">
    <source>
        <dbReference type="PROSITE" id="PS50181"/>
    </source>
</evidence>
<dbReference type="AlphaFoldDB" id="A0A2P6RIB2"/>
<sequence length="383" mass="44149">MKRILKSSESSASAGVSFKSAAMVAAAILPEEIIVQIVTRLPVKSVGRCRCVCKRWRTLFSDSQFAKLHFQCAPKHQTILFFRNFDLEILNLSHNLSFGKESLVLRNLNAPFDHQWAVFIGSCNGLVASYLSHSFLQQESLFIWNPSTRFFKKLPSRGNTSQISIFGFGYVSATDEYKAVINGEIFSSKSESWKRIETPRFRIVSSCGVLFGEALHWLFYPDVERQQVPNLYAFDLEEEEFSVMKLPSALQTHGLRNCFICQGGVSCEGCLYVMVKKARWDCGKLTYYEIDFWVMREYGNSDSWTRSFSVRIPGQPERRDWYPLLQAISVREASAFVRNRCPREEEKLDMSIIHYRNEDENSDMYMLDNDAQDMVVYEESLLS</sequence>
<dbReference type="NCBIfam" id="TIGR01640">
    <property type="entry name" value="F_box_assoc_1"/>
    <property type="match status" value="1"/>
</dbReference>
<dbReference type="InterPro" id="IPR050796">
    <property type="entry name" value="SCF_F-box_component"/>
</dbReference>
<keyword evidence="3" id="KW-1185">Reference proteome</keyword>
<dbReference type="Pfam" id="PF07734">
    <property type="entry name" value="FBA_1"/>
    <property type="match status" value="1"/>
</dbReference>
<comment type="caution">
    <text evidence="2">The sequence shown here is derived from an EMBL/GenBank/DDBJ whole genome shotgun (WGS) entry which is preliminary data.</text>
</comment>
<dbReference type="SUPFAM" id="SSF81383">
    <property type="entry name" value="F-box domain"/>
    <property type="match status" value="1"/>
</dbReference>
<accession>A0A2P6RIB2</accession>
<gene>
    <name evidence="2" type="ORF">RchiOBHm_Chr2g0086031</name>
</gene>
<dbReference type="PANTHER" id="PTHR31672">
    <property type="entry name" value="BNACNNG10540D PROTEIN"/>
    <property type="match status" value="1"/>
</dbReference>
<dbReference type="OMA" id="IWEMEEY"/>
<evidence type="ECO:0000313" key="3">
    <source>
        <dbReference type="Proteomes" id="UP000238479"/>
    </source>
</evidence>
<dbReference type="EMBL" id="PDCK01000040">
    <property type="protein sequence ID" value="PRQ46156.1"/>
    <property type="molecule type" value="Genomic_DNA"/>
</dbReference>
<dbReference type="OrthoDB" id="606438at2759"/>
<protein>
    <submittedName>
        <fullName evidence="2">Putative F-box domain-containing protein</fullName>
    </submittedName>
</protein>
<dbReference type="PROSITE" id="PS50181">
    <property type="entry name" value="FBOX"/>
    <property type="match status" value="1"/>
</dbReference>
<dbReference type="InterPro" id="IPR017451">
    <property type="entry name" value="F-box-assoc_interact_dom"/>
</dbReference>
<dbReference type="Pfam" id="PF12937">
    <property type="entry name" value="F-box-like"/>
    <property type="match status" value="1"/>
</dbReference>
<name>A0A2P6RIB2_ROSCH</name>
<dbReference type="InterPro" id="IPR001810">
    <property type="entry name" value="F-box_dom"/>
</dbReference>
<organism evidence="2 3">
    <name type="scientific">Rosa chinensis</name>
    <name type="common">China rose</name>
    <dbReference type="NCBI Taxonomy" id="74649"/>
    <lineage>
        <taxon>Eukaryota</taxon>
        <taxon>Viridiplantae</taxon>
        <taxon>Streptophyta</taxon>
        <taxon>Embryophyta</taxon>
        <taxon>Tracheophyta</taxon>
        <taxon>Spermatophyta</taxon>
        <taxon>Magnoliopsida</taxon>
        <taxon>eudicotyledons</taxon>
        <taxon>Gunneridae</taxon>
        <taxon>Pentapetalae</taxon>
        <taxon>rosids</taxon>
        <taxon>fabids</taxon>
        <taxon>Rosales</taxon>
        <taxon>Rosaceae</taxon>
        <taxon>Rosoideae</taxon>
        <taxon>Rosoideae incertae sedis</taxon>
        <taxon>Rosa</taxon>
    </lineage>
</organism>
<dbReference type="SMART" id="SM00256">
    <property type="entry name" value="FBOX"/>
    <property type="match status" value="1"/>
</dbReference>
<dbReference type="InterPro" id="IPR036047">
    <property type="entry name" value="F-box-like_dom_sf"/>
</dbReference>
<dbReference type="CDD" id="cd22157">
    <property type="entry name" value="F-box_AtFBW1-like"/>
    <property type="match status" value="1"/>
</dbReference>
<dbReference type="Gene3D" id="1.20.1280.50">
    <property type="match status" value="1"/>
</dbReference>
<evidence type="ECO:0000313" key="2">
    <source>
        <dbReference type="EMBL" id="PRQ46156.1"/>
    </source>
</evidence>
<reference evidence="2 3" key="1">
    <citation type="journal article" date="2018" name="Nat. Genet.">
        <title>The Rosa genome provides new insights in the design of modern roses.</title>
        <authorList>
            <person name="Bendahmane M."/>
        </authorList>
    </citation>
    <scope>NUCLEOTIDE SEQUENCE [LARGE SCALE GENOMIC DNA]</scope>
    <source>
        <strain evidence="3">cv. Old Blush</strain>
    </source>
</reference>
<feature type="domain" description="F-box" evidence="1">
    <location>
        <begin position="23"/>
        <end position="68"/>
    </location>
</feature>
<dbReference type="STRING" id="74649.A0A2P6RIB2"/>